<name>A0A6A5R5K8_9PLEO</name>
<protein>
    <submittedName>
        <fullName evidence="2">Uncharacterized protein</fullName>
    </submittedName>
</protein>
<evidence type="ECO:0000313" key="2">
    <source>
        <dbReference type="EMBL" id="KAF1922284.1"/>
    </source>
</evidence>
<dbReference type="GeneID" id="54348112"/>
<proteinExistence type="predicted"/>
<keyword evidence="1" id="KW-0175">Coiled coil</keyword>
<dbReference type="RefSeq" id="XP_033442538.1">
    <property type="nucleotide sequence ID" value="XM_033590445.1"/>
</dbReference>
<dbReference type="Proteomes" id="UP000800082">
    <property type="component" value="Unassembled WGS sequence"/>
</dbReference>
<dbReference type="AlphaFoldDB" id="A0A6A5R5K8"/>
<dbReference type="EMBL" id="ML979038">
    <property type="protein sequence ID" value="KAF1922284.1"/>
    <property type="molecule type" value="Genomic_DNA"/>
</dbReference>
<evidence type="ECO:0000313" key="3">
    <source>
        <dbReference type="Proteomes" id="UP000800082"/>
    </source>
</evidence>
<evidence type="ECO:0000256" key="1">
    <source>
        <dbReference type="SAM" id="Coils"/>
    </source>
</evidence>
<keyword evidence="3" id="KW-1185">Reference proteome</keyword>
<sequence>MPDLNFFWGSFCFARQLSEYSLVPPASMSWTMPMNGFDCNNSDYDLLCSTPLFGNQTTQESLLRFPPARLLSLRDLIHSNTLQHSIEEEACRSEAAGDLGDAFDASYGSCLTPTTGSYGNHAFLDSADAQGLEGQFDSTFLHQDLPLNDPFHAAPYNSAHNAKACWDELLLDEGMDYMSFSDPSGPSKTTDTVFGSLFDVPDGLMQIPSSDGSNGERRYAAGYFARQGVKASTNAKARYECRACPADFGQARDFASPSSRRNHERNFHELLRGGGAKLKRVGDKMENAGQKRKEEKKRKLLQEMAEKLKELQNC</sequence>
<feature type="coiled-coil region" evidence="1">
    <location>
        <begin position="278"/>
        <end position="314"/>
    </location>
</feature>
<accession>A0A6A5R5K8</accession>
<organism evidence="2 3">
    <name type="scientific">Didymella exigua CBS 183.55</name>
    <dbReference type="NCBI Taxonomy" id="1150837"/>
    <lineage>
        <taxon>Eukaryota</taxon>
        <taxon>Fungi</taxon>
        <taxon>Dikarya</taxon>
        <taxon>Ascomycota</taxon>
        <taxon>Pezizomycotina</taxon>
        <taxon>Dothideomycetes</taxon>
        <taxon>Pleosporomycetidae</taxon>
        <taxon>Pleosporales</taxon>
        <taxon>Pleosporineae</taxon>
        <taxon>Didymellaceae</taxon>
        <taxon>Didymella</taxon>
    </lineage>
</organism>
<gene>
    <name evidence="2" type="ORF">M421DRAFT_413228</name>
</gene>
<reference evidence="2" key="1">
    <citation type="journal article" date="2020" name="Stud. Mycol.">
        <title>101 Dothideomycetes genomes: a test case for predicting lifestyles and emergence of pathogens.</title>
        <authorList>
            <person name="Haridas S."/>
            <person name="Albert R."/>
            <person name="Binder M."/>
            <person name="Bloem J."/>
            <person name="Labutti K."/>
            <person name="Salamov A."/>
            <person name="Andreopoulos B."/>
            <person name="Baker S."/>
            <person name="Barry K."/>
            <person name="Bills G."/>
            <person name="Bluhm B."/>
            <person name="Cannon C."/>
            <person name="Castanera R."/>
            <person name="Culley D."/>
            <person name="Daum C."/>
            <person name="Ezra D."/>
            <person name="Gonzalez J."/>
            <person name="Henrissat B."/>
            <person name="Kuo A."/>
            <person name="Liang C."/>
            <person name="Lipzen A."/>
            <person name="Lutzoni F."/>
            <person name="Magnuson J."/>
            <person name="Mondo S."/>
            <person name="Nolan M."/>
            <person name="Ohm R."/>
            <person name="Pangilinan J."/>
            <person name="Park H.-J."/>
            <person name="Ramirez L."/>
            <person name="Alfaro M."/>
            <person name="Sun H."/>
            <person name="Tritt A."/>
            <person name="Yoshinaga Y."/>
            <person name="Zwiers L.-H."/>
            <person name="Turgeon B."/>
            <person name="Goodwin S."/>
            <person name="Spatafora J."/>
            <person name="Crous P."/>
            <person name="Grigoriev I."/>
        </authorList>
    </citation>
    <scope>NUCLEOTIDE SEQUENCE</scope>
    <source>
        <strain evidence="2">CBS 183.55</strain>
    </source>
</reference>